<feature type="transmembrane region" description="Helical" evidence="1">
    <location>
        <begin position="18"/>
        <end position="42"/>
    </location>
</feature>
<sequence>MQLQPIDKALYRKRLNRVIAAVIVTLMALALGCSTLLIILFGELGGSNFMLNLIGVVMAASLVGLILRRVSAHPYMREVMYVWRLKQELNRIYRNTAKIKAAAETNNLNALIITNFNLKASIQLYELDDNDLTLGELKQEVEAFDAKVDALGLTISTDDYDPVLLSQLD</sequence>
<keyword evidence="1" id="KW-0472">Membrane</keyword>
<proteinExistence type="predicted"/>
<dbReference type="EMBL" id="CP101527">
    <property type="protein sequence ID" value="UZW74421.1"/>
    <property type="molecule type" value="Genomic_DNA"/>
</dbReference>
<accession>A0A9E8KIY8</accession>
<dbReference type="RefSeq" id="WP_251812954.1">
    <property type="nucleotide sequence ID" value="NZ_CP101527.1"/>
</dbReference>
<evidence type="ECO:0000313" key="2">
    <source>
        <dbReference type="EMBL" id="UZW74421.1"/>
    </source>
</evidence>
<name>A0A9E8KIY8_9ALTE</name>
<dbReference type="InterPro" id="IPR021438">
    <property type="entry name" value="DUF3087"/>
</dbReference>
<dbReference type="Pfam" id="PF11286">
    <property type="entry name" value="DUF3087"/>
    <property type="match status" value="1"/>
</dbReference>
<protein>
    <submittedName>
        <fullName evidence="2">DUF3087 domain-containing protein</fullName>
    </submittedName>
</protein>
<evidence type="ECO:0000256" key="1">
    <source>
        <dbReference type="SAM" id="Phobius"/>
    </source>
</evidence>
<dbReference type="KEGG" id="asem:NNL22_15560"/>
<keyword evidence="1" id="KW-1133">Transmembrane helix</keyword>
<dbReference type="Proteomes" id="UP001164472">
    <property type="component" value="Chromosome"/>
</dbReference>
<dbReference type="AlphaFoldDB" id="A0A9E8KIY8"/>
<feature type="transmembrane region" description="Helical" evidence="1">
    <location>
        <begin position="48"/>
        <end position="67"/>
    </location>
</feature>
<reference evidence="2" key="1">
    <citation type="submission" date="2022-07" db="EMBL/GenBank/DDBJ databases">
        <title>Alkalimarinus sp. nov., isolated from gut of a Alitta virens.</title>
        <authorList>
            <person name="Yang A.I."/>
            <person name="Shin N.-R."/>
        </authorList>
    </citation>
    <scope>NUCLEOTIDE SEQUENCE</scope>
    <source>
        <strain evidence="2">FA028</strain>
    </source>
</reference>
<gene>
    <name evidence="2" type="ORF">NNL22_15560</name>
</gene>
<keyword evidence="3" id="KW-1185">Reference proteome</keyword>
<organism evidence="2 3">
    <name type="scientific">Alkalimarinus sediminis</name>
    <dbReference type="NCBI Taxonomy" id="1632866"/>
    <lineage>
        <taxon>Bacteria</taxon>
        <taxon>Pseudomonadati</taxon>
        <taxon>Pseudomonadota</taxon>
        <taxon>Gammaproteobacteria</taxon>
        <taxon>Alteromonadales</taxon>
        <taxon>Alteromonadaceae</taxon>
        <taxon>Alkalimarinus</taxon>
    </lineage>
</organism>
<evidence type="ECO:0000313" key="3">
    <source>
        <dbReference type="Proteomes" id="UP001164472"/>
    </source>
</evidence>
<keyword evidence="1" id="KW-0812">Transmembrane</keyword>